<organism evidence="3 4">
    <name type="scientific">Methylocapsa polymorpha</name>
    <dbReference type="NCBI Taxonomy" id="3080828"/>
    <lineage>
        <taxon>Bacteria</taxon>
        <taxon>Pseudomonadati</taxon>
        <taxon>Pseudomonadota</taxon>
        <taxon>Alphaproteobacteria</taxon>
        <taxon>Hyphomicrobiales</taxon>
        <taxon>Beijerinckiaceae</taxon>
        <taxon>Methylocapsa</taxon>
    </lineage>
</organism>
<gene>
    <name evidence="3" type="ORF">RZS28_16245</name>
</gene>
<evidence type="ECO:0000313" key="3">
    <source>
        <dbReference type="EMBL" id="WOJ89328.1"/>
    </source>
</evidence>
<evidence type="ECO:0000256" key="1">
    <source>
        <dbReference type="ARBA" id="ARBA00012344"/>
    </source>
</evidence>
<evidence type="ECO:0000256" key="2">
    <source>
        <dbReference type="ARBA" id="ARBA00023239"/>
    </source>
</evidence>
<keyword evidence="4" id="KW-1185">Reference proteome</keyword>
<dbReference type="Proteomes" id="UP001626536">
    <property type="component" value="Chromosome"/>
</dbReference>
<dbReference type="PANTHER" id="PTHR12192">
    <property type="entry name" value="CATION TRANSPORT PROTEIN CHAC-RELATED"/>
    <property type="match status" value="1"/>
</dbReference>
<dbReference type="CDD" id="cd06661">
    <property type="entry name" value="GGCT_like"/>
    <property type="match status" value="1"/>
</dbReference>
<protein>
    <recommendedName>
        <fullName evidence="1">glutathione-specific gamma-glutamylcyclotransferase</fullName>
        <ecNumber evidence="1">4.3.2.7</ecNumber>
    </recommendedName>
</protein>
<name>A0ABZ0HRQ2_9HYPH</name>
<dbReference type="Gene3D" id="3.10.490.10">
    <property type="entry name" value="Gamma-glutamyl cyclotransferase-like"/>
    <property type="match status" value="1"/>
</dbReference>
<dbReference type="EC" id="4.3.2.7" evidence="1"/>
<sequence length="174" mass="19435">MIPAEDLWVFGYGSLMWRPGFDFAERHNAIVRGYHRSLCVYSHVHRGTSERPGLVLGLDRGGSCKGVAFRVEARDAQATLAYLRAREQVTLVYREVLLQARLANGRSVAVVCYVADRSHSQYAGRLDRRELARLVGQGVGQSGSNPDYVKNTHAHLVDLAIRDEILEWLASELG</sequence>
<evidence type="ECO:0000313" key="4">
    <source>
        <dbReference type="Proteomes" id="UP001626536"/>
    </source>
</evidence>
<dbReference type="PANTHER" id="PTHR12192:SF2">
    <property type="entry name" value="GLUTATHIONE-SPECIFIC GAMMA-GLUTAMYLCYCLOTRANSFERASE 2"/>
    <property type="match status" value="1"/>
</dbReference>
<dbReference type="EMBL" id="CP136862">
    <property type="protein sequence ID" value="WOJ89328.1"/>
    <property type="molecule type" value="Genomic_DNA"/>
</dbReference>
<dbReference type="Pfam" id="PF04752">
    <property type="entry name" value="ChaC"/>
    <property type="match status" value="1"/>
</dbReference>
<reference evidence="3 4" key="1">
    <citation type="submission" date="2023-10" db="EMBL/GenBank/DDBJ databases">
        <title>Novel methanotroph of the genus Methylocapsa from a subarctic wetland.</title>
        <authorList>
            <person name="Belova S.E."/>
            <person name="Oshkin I.Y."/>
            <person name="Miroshnikov K."/>
            <person name="Dedysh S.N."/>
        </authorList>
    </citation>
    <scope>NUCLEOTIDE SEQUENCE [LARGE SCALE GENOMIC DNA]</scope>
    <source>
        <strain evidence="3 4">RX1</strain>
    </source>
</reference>
<dbReference type="SUPFAM" id="SSF110857">
    <property type="entry name" value="Gamma-glutamyl cyclotransferase-like"/>
    <property type="match status" value="1"/>
</dbReference>
<keyword evidence="2" id="KW-0456">Lyase</keyword>
<accession>A0ABZ0HRQ2</accession>
<dbReference type="InterPro" id="IPR013024">
    <property type="entry name" value="GGCT-like"/>
</dbReference>
<dbReference type="InterPro" id="IPR036568">
    <property type="entry name" value="GGCT-like_sf"/>
</dbReference>
<dbReference type="InterPro" id="IPR006840">
    <property type="entry name" value="ChaC"/>
</dbReference>
<dbReference type="RefSeq" id="WP_407338771.1">
    <property type="nucleotide sequence ID" value="NZ_CP136862.1"/>
</dbReference>
<proteinExistence type="predicted"/>